<name>A0A0F9SU88_9ZZZZ</name>
<dbReference type="AlphaFoldDB" id="A0A0F9SU88"/>
<dbReference type="EMBL" id="LAZR01000403">
    <property type="protein sequence ID" value="KKN70404.1"/>
    <property type="molecule type" value="Genomic_DNA"/>
</dbReference>
<evidence type="ECO:0000313" key="1">
    <source>
        <dbReference type="EMBL" id="KKN70404.1"/>
    </source>
</evidence>
<gene>
    <name evidence="1" type="ORF">LCGC14_0430990</name>
</gene>
<comment type="caution">
    <text evidence="1">The sequence shown here is derived from an EMBL/GenBank/DDBJ whole genome shotgun (WGS) entry which is preliminary data.</text>
</comment>
<organism evidence="1">
    <name type="scientific">marine sediment metagenome</name>
    <dbReference type="NCBI Taxonomy" id="412755"/>
    <lineage>
        <taxon>unclassified sequences</taxon>
        <taxon>metagenomes</taxon>
        <taxon>ecological metagenomes</taxon>
    </lineage>
</organism>
<sequence>MEQLRLHKTKVQPVPLYNPSLHRPGDTVRVLRGKREVIVTIPELDADGRVIY</sequence>
<reference evidence="1" key="1">
    <citation type="journal article" date="2015" name="Nature">
        <title>Complex archaea that bridge the gap between prokaryotes and eukaryotes.</title>
        <authorList>
            <person name="Spang A."/>
            <person name="Saw J.H."/>
            <person name="Jorgensen S.L."/>
            <person name="Zaremba-Niedzwiedzka K."/>
            <person name="Martijn J."/>
            <person name="Lind A.E."/>
            <person name="van Eijk R."/>
            <person name="Schleper C."/>
            <person name="Guy L."/>
            <person name="Ettema T.J."/>
        </authorList>
    </citation>
    <scope>NUCLEOTIDE SEQUENCE</scope>
</reference>
<proteinExistence type="predicted"/>
<accession>A0A0F9SU88</accession>
<protein>
    <submittedName>
        <fullName evidence="1">Uncharacterized protein</fullName>
    </submittedName>
</protein>